<dbReference type="AlphaFoldDB" id="W7BFK3"/>
<dbReference type="Proteomes" id="UP000019253">
    <property type="component" value="Unassembled WGS sequence"/>
</dbReference>
<dbReference type="STRING" id="1265819.PGRAN_15782"/>
<keyword evidence="2" id="KW-1185">Reference proteome</keyword>
<dbReference type="EMBL" id="AODD01000035">
    <property type="protein sequence ID" value="EUJ18538.1"/>
    <property type="molecule type" value="Genomic_DNA"/>
</dbReference>
<accession>W7BFK3</accession>
<reference evidence="1 2" key="1">
    <citation type="journal article" date="2014" name="Int. J. Syst. Evol. Microbiol.">
        <title>Listeria floridensis sp. nov., Listeria aquatica sp. nov., Listeria cornellensis sp. nov., Listeria riparia sp. nov. and Listeria grandensis sp. nov., from agricultural and natural environments.</title>
        <authorList>
            <person name="den Bakker H.C."/>
            <person name="Warchocki S."/>
            <person name="Wright E.M."/>
            <person name="Allred A.F."/>
            <person name="Ahlstrom C."/>
            <person name="Manuel C.S."/>
            <person name="Stasiewicz M.J."/>
            <person name="Burrell A."/>
            <person name="Roof S."/>
            <person name="Strawn L."/>
            <person name="Fortes E.D."/>
            <person name="Nightingale K.K."/>
            <person name="Kephart D."/>
            <person name="Wiedmann M."/>
        </authorList>
    </citation>
    <scope>NUCLEOTIDE SEQUENCE [LARGE SCALE GENOMIC DNA]</scope>
    <source>
        <strain evidence="2">FSL F6-971</strain>
    </source>
</reference>
<evidence type="ECO:0000313" key="1">
    <source>
        <dbReference type="EMBL" id="EUJ18538.1"/>
    </source>
</evidence>
<organism evidence="1 2">
    <name type="scientific">Listeria grandensis FSL F6-0971</name>
    <dbReference type="NCBI Taxonomy" id="1265819"/>
    <lineage>
        <taxon>Bacteria</taxon>
        <taxon>Bacillati</taxon>
        <taxon>Bacillota</taxon>
        <taxon>Bacilli</taxon>
        <taxon>Bacillales</taxon>
        <taxon>Listeriaceae</taxon>
        <taxon>Listeria</taxon>
    </lineage>
</organism>
<dbReference type="PATRIC" id="fig|1265819.5.peg.3144"/>
<proteinExistence type="predicted"/>
<gene>
    <name evidence="1" type="ORF">PGRAN_15782</name>
</gene>
<dbReference type="Gene3D" id="3.40.50.1820">
    <property type="entry name" value="alpha/beta hydrolase"/>
    <property type="match status" value="1"/>
</dbReference>
<evidence type="ECO:0000313" key="2">
    <source>
        <dbReference type="Proteomes" id="UP000019253"/>
    </source>
</evidence>
<sequence length="126" mass="14825">MKYHLGTAVVAAPQILIGDYLIEKSKKNDAIKSAMDRMFGDNRSKGQRYYNNKILNLVKMKTSYPDIFFHIGKGDFHYEQHFQPFWKECLRNDITIELNVQDYSDHSLTGTYFQPYLLKKLENLLP</sequence>
<dbReference type="InterPro" id="IPR029058">
    <property type="entry name" value="AB_hydrolase_fold"/>
</dbReference>
<protein>
    <submittedName>
        <fullName evidence="1">Two component regulator three Y domain-containing protein</fullName>
    </submittedName>
</protein>
<name>W7BFK3_9LIST</name>
<comment type="caution">
    <text evidence="1">The sequence shown here is derived from an EMBL/GenBank/DDBJ whole genome shotgun (WGS) entry which is preliminary data.</text>
</comment>